<name>A0A2G8SJT4_9APHY</name>
<dbReference type="Proteomes" id="UP000230002">
    <property type="component" value="Unassembled WGS sequence"/>
</dbReference>
<organism evidence="2 3">
    <name type="scientific">Ganoderma sinense ZZ0214-1</name>
    <dbReference type="NCBI Taxonomy" id="1077348"/>
    <lineage>
        <taxon>Eukaryota</taxon>
        <taxon>Fungi</taxon>
        <taxon>Dikarya</taxon>
        <taxon>Basidiomycota</taxon>
        <taxon>Agaricomycotina</taxon>
        <taxon>Agaricomycetes</taxon>
        <taxon>Polyporales</taxon>
        <taxon>Polyporaceae</taxon>
        <taxon>Ganoderma</taxon>
    </lineage>
</organism>
<dbReference type="InterPro" id="IPR001810">
    <property type="entry name" value="F-box_dom"/>
</dbReference>
<dbReference type="EMBL" id="AYKW01000006">
    <property type="protein sequence ID" value="PIL34023.1"/>
    <property type="molecule type" value="Genomic_DNA"/>
</dbReference>
<dbReference type="Pfam" id="PF12937">
    <property type="entry name" value="F-box-like"/>
    <property type="match status" value="1"/>
</dbReference>
<dbReference type="AlphaFoldDB" id="A0A2G8SJT4"/>
<gene>
    <name evidence="2" type="ORF">GSI_03731</name>
</gene>
<evidence type="ECO:0000259" key="1">
    <source>
        <dbReference type="Pfam" id="PF12937"/>
    </source>
</evidence>
<sequence length="621" mass="68909">MVPSIIPSVEEVTTLLSKFNTSLDSAIRERSFSLEQVQDVTAAVARSLSTLHRYHNTLLPIGTLPPEVLIRVFDFVVSPPSDVHDVKPHKQAKWAIALTHVCSLWREIALSTSRLWSQIVDEDLNLARLFLQRSRSTPIRFYASLSMPPSEPNYIWQEVVQNYPHRVHELHARVSRMTPTEDFLNSLSTPMPALEFLTIQSNNPALLLTNPFPTPPLILGGQPLHHLKALILSRLAPFMPGNPLPNLVNLQLYGLGLGVLTAHNLLHLLANCPRLETFELLSPPAGLFFDFDERPTAQPVPLRALKALWMRDLHITPALALLCRLELPATTTVRLANLADVSQRYERPTFLLLPAGRRSPFKHLAGLTHLDILEDPHGAPGGGGASLYAPLYFIAHGARAAVWLHVAVTTGDAHARDRLFWNLLDMLPTEGIAALRVSARAPACFARIEWVLKRTPALTSLTLRCGDAQVLSPPAAVMRWQNPALKKPRTILDDVASALAPRGSGSAAVRVSVPLLRALAIEVGGTWDADLAHGLVRALAARKLCGHPLRSVACGAKRVDDRALAERLREQVEIVKVVERKLWEVVGISAVWMVENDYWSLYLRESRYGWELPHDTYESNS</sequence>
<evidence type="ECO:0000313" key="2">
    <source>
        <dbReference type="EMBL" id="PIL34023.1"/>
    </source>
</evidence>
<dbReference type="Gene3D" id="1.20.1280.50">
    <property type="match status" value="1"/>
</dbReference>
<feature type="domain" description="F-box" evidence="1">
    <location>
        <begin position="62"/>
        <end position="120"/>
    </location>
</feature>
<comment type="caution">
    <text evidence="2">The sequence shown here is derived from an EMBL/GenBank/DDBJ whole genome shotgun (WGS) entry which is preliminary data.</text>
</comment>
<protein>
    <recommendedName>
        <fullName evidence="1">F-box domain-containing protein</fullName>
    </recommendedName>
</protein>
<proteinExistence type="predicted"/>
<dbReference type="OrthoDB" id="2757617at2759"/>
<evidence type="ECO:0000313" key="3">
    <source>
        <dbReference type="Proteomes" id="UP000230002"/>
    </source>
</evidence>
<accession>A0A2G8SJT4</accession>
<keyword evidence="3" id="KW-1185">Reference proteome</keyword>
<reference evidence="2 3" key="1">
    <citation type="journal article" date="2015" name="Sci. Rep.">
        <title>Chromosome-level genome map provides insights into diverse defense mechanisms in the medicinal fungus Ganoderma sinense.</title>
        <authorList>
            <person name="Zhu Y."/>
            <person name="Xu J."/>
            <person name="Sun C."/>
            <person name="Zhou S."/>
            <person name="Xu H."/>
            <person name="Nelson D.R."/>
            <person name="Qian J."/>
            <person name="Song J."/>
            <person name="Luo H."/>
            <person name="Xiang L."/>
            <person name="Li Y."/>
            <person name="Xu Z."/>
            <person name="Ji A."/>
            <person name="Wang L."/>
            <person name="Lu S."/>
            <person name="Hayward A."/>
            <person name="Sun W."/>
            <person name="Li X."/>
            <person name="Schwartz D.C."/>
            <person name="Wang Y."/>
            <person name="Chen S."/>
        </authorList>
    </citation>
    <scope>NUCLEOTIDE SEQUENCE [LARGE SCALE GENOMIC DNA]</scope>
    <source>
        <strain evidence="2 3">ZZ0214-1</strain>
    </source>
</reference>